<evidence type="ECO:0000313" key="2">
    <source>
        <dbReference type="EMBL" id="CDZ46976.1"/>
    </source>
</evidence>
<dbReference type="Proteomes" id="UP000039660">
    <property type="component" value="Unassembled WGS sequence"/>
</dbReference>
<dbReference type="EMBL" id="CCRK01000003">
    <property type="protein sequence ID" value="CDZ46976.1"/>
    <property type="molecule type" value="Genomic_DNA"/>
</dbReference>
<feature type="region of interest" description="Disordered" evidence="1">
    <location>
        <begin position="356"/>
        <end position="380"/>
    </location>
</feature>
<protein>
    <submittedName>
        <fullName evidence="2">Mob protein</fullName>
    </submittedName>
</protein>
<feature type="region of interest" description="Disordered" evidence="1">
    <location>
        <begin position="393"/>
        <end position="423"/>
    </location>
</feature>
<name>A0A0T7GIE3_NEOGA</name>
<proteinExistence type="predicted"/>
<organism evidence="2 3">
    <name type="scientific">Neorhizobium galegae bv. officinalis</name>
    <dbReference type="NCBI Taxonomy" id="323656"/>
    <lineage>
        <taxon>Bacteria</taxon>
        <taxon>Pseudomonadati</taxon>
        <taxon>Pseudomonadota</taxon>
        <taxon>Alphaproteobacteria</taxon>
        <taxon>Hyphomicrobiales</taxon>
        <taxon>Rhizobiaceae</taxon>
        <taxon>Rhizobium/Agrobacterium group</taxon>
        <taxon>Neorhizobium</taxon>
    </lineage>
</organism>
<accession>A0A0T7GIE3</accession>
<dbReference type="AlphaFoldDB" id="A0A0T7GIE3"/>
<reference evidence="2 3" key="1">
    <citation type="submission" date="2014-08" db="EMBL/GenBank/DDBJ databases">
        <authorList>
            <person name="Chen Y.-H."/>
        </authorList>
    </citation>
    <scope>NUCLEOTIDE SEQUENCE [LARGE SCALE GENOMIC DNA]</scope>
</reference>
<sequence length="423" mass="47380">MGYQFIHLESYCRKADAKGRSTDFIFSEASRKPEASVHVANPLPPVVVFGVGVEAVQEMHDDAAATATIAVKGGHIRKVAKDKKTLHTVIASHPFSMNEIRADPVKRAEAEEWEKRTISWLQVQYGQDLKSVIRHEDEEYFHVHAYVVPLGEPGMSALRYHPGTTAKREIMAAGPANGEDTKALSKRADAAYKKSMRAWQDDYHEAVAVPCGLTRLGPQRRRLTRDEWQREQVQAKALQQTVERARQVKSSGEAFIEQTKSEAAAIRAVAAQEREAAARAVQAALAEEEQAQIAREAAAEAVLHAERYSGIGGRLRALWDAVGQTKLANRIRQEFAAEIERVQAFAKTVQRRLKDEEKRRHEAERKAHEAAQDAERARDAALRMQIERDRAWSLLPPERQQELAATGPAIKMTLRPSERKDNG</sequence>
<evidence type="ECO:0000256" key="1">
    <source>
        <dbReference type="SAM" id="MobiDB-lite"/>
    </source>
</evidence>
<evidence type="ECO:0000313" key="3">
    <source>
        <dbReference type="Proteomes" id="UP000039660"/>
    </source>
</evidence>
<dbReference type="Gene3D" id="3.30.930.30">
    <property type="match status" value="1"/>
</dbReference>
<gene>
    <name evidence="2" type="ORF">NGAL_HAMBI1189_16800</name>
</gene>
<dbReference type="RefSeq" id="WP_046633114.1">
    <property type="nucleotide sequence ID" value="NZ_CCRK01000003.1"/>
</dbReference>